<evidence type="ECO:0000313" key="1">
    <source>
        <dbReference type="EMBL" id="KAH3850496.1"/>
    </source>
</evidence>
<name>A0A9D4L4U1_DREPO</name>
<dbReference type="AlphaFoldDB" id="A0A9D4L4U1"/>
<dbReference type="EMBL" id="JAIWYP010000003">
    <property type="protein sequence ID" value="KAH3850496.1"/>
    <property type="molecule type" value="Genomic_DNA"/>
</dbReference>
<protein>
    <submittedName>
        <fullName evidence="1">Uncharacterized protein</fullName>
    </submittedName>
</protein>
<keyword evidence="2" id="KW-1185">Reference proteome</keyword>
<accession>A0A9D4L4U1</accession>
<sequence>MASSDKLIEEVKQYLWDKKLPKDVDNFIMRLGLLSGPHKELAHQYIFKITALAKDLMRKASSKDKQKYSSWLGKFANGLNTYQIMGWNWISDNVRKLAPIKTKTVQDYQPGTGSKDLRTNVERRQFLVSNEGTKEVKEVVLEEDELLKTKQGANTVCEFDIDPDELFDIDPDELLASPKPLQGIPKNE</sequence>
<dbReference type="Proteomes" id="UP000828390">
    <property type="component" value="Unassembled WGS sequence"/>
</dbReference>
<gene>
    <name evidence="1" type="ORF">DPMN_092908</name>
</gene>
<proteinExistence type="predicted"/>
<evidence type="ECO:0000313" key="2">
    <source>
        <dbReference type="Proteomes" id="UP000828390"/>
    </source>
</evidence>
<organism evidence="1 2">
    <name type="scientific">Dreissena polymorpha</name>
    <name type="common">Zebra mussel</name>
    <name type="synonym">Mytilus polymorpha</name>
    <dbReference type="NCBI Taxonomy" id="45954"/>
    <lineage>
        <taxon>Eukaryota</taxon>
        <taxon>Metazoa</taxon>
        <taxon>Spiralia</taxon>
        <taxon>Lophotrochozoa</taxon>
        <taxon>Mollusca</taxon>
        <taxon>Bivalvia</taxon>
        <taxon>Autobranchia</taxon>
        <taxon>Heteroconchia</taxon>
        <taxon>Euheterodonta</taxon>
        <taxon>Imparidentia</taxon>
        <taxon>Neoheterodontei</taxon>
        <taxon>Myida</taxon>
        <taxon>Dreissenoidea</taxon>
        <taxon>Dreissenidae</taxon>
        <taxon>Dreissena</taxon>
    </lineage>
</organism>
<reference evidence="1" key="2">
    <citation type="submission" date="2020-11" db="EMBL/GenBank/DDBJ databases">
        <authorList>
            <person name="McCartney M.A."/>
            <person name="Auch B."/>
            <person name="Kono T."/>
            <person name="Mallez S."/>
            <person name="Becker A."/>
            <person name="Gohl D.M."/>
            <person name="Silverstein K.A.T."/>
            <person name="Koren S."/>
            <person name="Bechman K.B."/>
            <person name="Herman A."/>
            <person name="Abrahante J.E."/>
            <person name="Garbe J."/>
        </authorList>
    </citation>
    <scope>NUCLEOTIDE SEQUENCE</scope>
    <source>
        <strain evidence="1">Duluth1</strain>
        <tissue evidence="1">Whole animal</tissue>
    </source>
</reference>
<comment type="caution">
    <text evidence="1">The sequence shown here is derived from an EMBL/GenBank/DDBJ whole genome shotgun (WGS) entry which is preliminary data.</text>
</comment>
<reference evidence="1" key="1">
    <citation type="journal article" date="2019" name="bioRxiv">
        <title>The Genome of the Zebra Mussel, Dreissena polymorpha: A Resource for Invasive Species Research.</title>
        <authorList>
            <person name="McCartney M.A."/>
            <person name="Auch B."/>
            <person name="Kono T."/>
            <person name="Mallez S."/>
            <person name="Zhang Y."/>
            <person name="Obille A."/>
            <person name="Becker A."/>
            <person name="Abrahante J.E."/>
            <person name="Garbe J."/>
            <person name="Badalamenti J.P."/>
            <person name="Herman A."/>
            <person name="Mangelson H."/>
            <person name="Liachko I."/>
            <person name="Sullivan S."/>
            <person name="Sone E.D."/>
            <person name="Koren S."/>
            <person name="Silverstein K.A.T."/>
            <person name="Beckman K.B."/>
            <person name="Gohl D.M."/>
        </authorList>
    </citation>
    <scope>NUCLEOTIDE SEQUENCE</scope>
    <source>
        <strain evidence="1">Duluth1</strain>
        <tissue evidence="1">Whole animal</tissue>
    </source>
</reference>